<keyword evidence="2" id="KW-0677">Repeat</keyword>
<feature type="compositionally biased region" description="Low complexity" evidence="3">
    <location>
        <begin position="576"/>
        <end position="585"/>
    </location>
</feature>
<dbReference type="Gene3D" id="2.120.10.80">
    <property type="entry name" value="Kelch-type beta propeller"/>
    <property type="match status" value="1"/>
</dbReference>
<dbReference type="STRING" id="1316194.A0A1Q5U4H1"/>
<evidence type="ECO:0000313" key="6">
    <source>
        <dbReference type="Proteomes" id="UP000186955"/>
    </source>
</evidence>
<keyword evidence="6" id="KW-1185">Reference proteome</keyword>
<keyword evidence="4" id="KW-0812">Transmembrane</keyword>
<name>A0A1Q5U4H1_9EURO</name>
<dbReference type="AlphaFoldDB" id="A0A1Q5U4H1"/>
<evidence type="ECO:0000256" key="4">
    <source>
        <dbReference type="SAM" id="Phobius"/>
    </source>
</evidence>
<dbReference type="Pfam" id="PF24681">
    <property type="entry name" value="Kelch_KLHDC2_KLHL20_DRC7"/>
    <property type="match status" value="1"/>
</dbReference>
<protein>
    <recommendedName>
        <fullName evidence="7">Kelch repeat-containing protein</fullName>
    </recommendedName>
</protein>
<feature type="region of interest" description="Disordered" evidence="3">
    <location>
        <begin position="610"/>
        <end position="647"/>
    </location>
</feature>
<reference evidence="5 6" key="1">
    <citation type="submission" date="2016-10" db="EMBL/GenBank/DDBJ databases">
        <title>Genome sequence of the ascomycete fungus Penicillium subrubescens.</title>
        <authorList>
            <person name="De Vries R.P."/>
            <person name="Peng M."/>
            <person name="Dilokpimol A."/>
            <person name="Hilden K."/>
            <person name="Makela M.R."/>
            <person name="Grigoriev I."/>
            <person name="Riley R."/>
            <person name="Granchi Z."/>
        </authorList>
    </citation>
    <scope>NUCLEOTIDE SEQUENCE [LARGE SCALE GENOMIC DNA]</scope>
    <source>
        <strain evidence="5 6">CBS 132785</strain>
    </source>
</reference>
<dbReference type="PANTHER" id="PTHR46228:SF2">
    <property type="entry name" value="KELCH REPEAT PROTEIN (AFU_ORTHOLOGUE AFUA_4G14350)"/>
    <property type="match status" value="1"/>
</dbReference>
<evidence type="ECO:0000256" key="2">
    <source>
        <dbReference type="ARBA" id="ARBA00022737"/>
    </source>
</evidence>
<gene>
    <name evidence="5" type="ORF">PENSUB_5968</name>
</gene>
<accession>A0A1Q5U4H1</accession>
<evidence type="ECO:0000313" key="5">
    <source>
        <dbReference type="EMBL" id="OKP07379.1"/>
    </source>
</evidence>
<dbReference type="Proteomes" id="UP000186955">
    <property type="component" value="Unassembled WGS sequence"/>
</dbReference>
<feature type="compositionally biased region" description="Polar residues" evidence="3">
    <location>
        <begin position="485"/>
        <end position="513"/>
    </location>
</feature>
<organism evidence="5 6">
    <name type="scientific">Penicillium subrubescens</name>
    <dbReference type="NCBI Taxonomy" id="1316194"/>
    <lineage>
        <taxon>Eukaryota</taxon>
        <taxon>Fungi</taxon>
        <taxon>Dikarya</taxon>
        <taxon>Ascomycota</taxon>
        <taxon>Pezizomycotina</taxon>
        <taxon>Eurotiomycetes</taxon>
        <taxon>Eurotiomycetidae</taxon>
        <taxon>Eurotiales</taxon>
        <taxon>Aspergillaceae</taxon>
        <taxon>Penicillium</taxon>
    </lineage>
</organism>
<evidence type="ECO:0000256" key="1">
    <source>
        <dbReference type="ARBA" id="ARBA00022441"/>
    </source>
</evidence>
<comment type="caution">
    <text evidence="5">The sequence shown here is derived from an EMBL/GenBank/DDBJ whole genome shotgun (WGS) entry which is preliminary data.</text>
</comment>
<dbReference type="PANTHER" id="PTHR46228">
    <property type="entry name" value="KELCH DOMAIN-CONTAINING PROTEIN"/>
    <property type="match status" value="1"/>
</dbReference>
<feature type="region of interest" description="Disordered" evidence="3">
    <location>
        <begin position="538"/>
        <end position="585"/>
    </location>
</feature>
<dbReference type="EMBL" id="MNBE01000582">
    <property type="protein sequence ID" value="OKP07379.1"/>
    <property type="molecule type" value="Genomic_DNA"/>
</dbReference>
<evidence type="ECO:0000256" key="3">
    <source>
        <dbReference type="SAM" id="MobiDB-lite"/>
    </source>
</evidence>
<keyword evidence="4" id="KW-1133">Transmembrane helix</keyword>
<proteinExistence type="predicted"/>
<keyword evidence="1" id="KW-0880">Kelch repeat</keyword>
<feature type="region of interest" description="Disordered" evidence="3">
    <location>
        <begin position="447"/>
        <end position="521"/>
    </location>
</feature>
<keyword evidence="4" id="KW-0472">Membrane</keyword>
<feature type="transmembrane region" description="Helical" evidence="4">
    <location>
        <begin position="415"/>
        <end position="439"/>
    </location>
</feature>
<evidence type="ECO:0008006" key="7">
    <source>
        <dbReference type="Google" id="ProtNLM"/>
    </source>
</evidence>
<dbReference type="InterPro" id="IPR015915">
    <property type="entry name" value="Kelch-typ_b-propeller"/>
</dbReference>
<dbReference type="InterPro" id="IPR011043">
    <property type="entry name" value="Gal_Oxase/kelch_b-propeller"/>
</dbReference>
<feature type="compositionally biased region" description="Polar residues" evidence="3">
    <location>
        <begin position="538"/>
        <end position="559"/>
    </location>
</feature>
<dbReference type="SUPFAM" id="SSF50965">
    <property type="entry name" value="Galactose oxidase, central domain"/>
    <property type="match status" value="1"/>
</dbReference>
<sequence length="647" mass="70105">MSVIHNETIAGGTANNLAPNHRDGVMFSNQNEFYLYGGLSRLTKSSDTSPANEVLGYEGYQYGAYRNNWGPGWHRENLPTNLTRFITNGAGVSAPSENLGFYFSGMRAKDWGPITYDQYNSNVTADTLITVDMSTMGDASWTNATLPPEIQGRSNAELVWVPVSDSGVLVAIGGVINPVQFWPNTGLNSRQTAETKKVSPTFMETVSVYDIKSQKWYLQNTTGDTPPQLTQFCSVLASASDGSSHNIYIYGGYNGIELDNNPSDDVYILSLPSFTWIKAHTGATTHGRSGHRCIKVYPDQMLSLGGVRVGSTDCLEGGVIVNFNLNNLTFVDNYDPKKWSEYKVPDIVTAKIGGRSSGGATTTAPSSWTNSSLAAIFATKYTKTIKTYWPYNSSNSTSTSTADTTDHKSSGLPKWAAAVIGVLVGLFVIGLLIFGWWFWRRRQRRQRPESVPPTFGKTGGAREADSTEVSQLMYGSGPTSPIPGPQSTSTGLESRANESSVQDSVLTSVSPRTVESGGGTVYEMHDSSPIELATPFNVVSDTPATSPASTPMRSPVSPSTPEPDVTQATRPGHYRSPSTASSVPSLSIDNVITGRQSYFQESFDTNKNISRARHGSEISEASISEEEKTQIRGETIPEDELYIRSGV</sequence>